<dbReference type="Pfam" id="PF25455">
    <property type="entry name" value="Beta-barrel_CAF17_C"/>
    <property type="match status" value="1"/>
</dbReference>
<evidence type="ECO:0000313" key="4">
    <source>
        <dbReference type="EMBL" id="HCT14928.1"/>
    </source>
</evidence>
<accession>A0A3D4T080</accession>
<sequence length="401" mass="41104">MSVSDLHGSAASVSPLVGHVAGASTEDGTGNGPAGGHLTARHYGSPLVEQQRRDEGVPGVVDGWDHVALVVEGAGGREWINGFISQKTDAMSTGTATSSLLLDAHGRVEQVFGIAAPADGVLLLDVAAERADALQDFLTKMIFWADVTVQRPALARLSVVGTLPGVDSPGPGRSGTDAPAVVPSAVYWTTRTAGTLPVTDLWVPRDGVAAAWDALVAAGAEPTGGMAADALRLRDRRPLLGVDTDARLIPHEVPAFLGTVGAEATRLADVAEGPTSAAVHLNKGCYRGQETVSRVQNLGQPPRRLVLLQLDGSLNQLPAVGADITAGGRTVGRIGRTVQDADFGPVALALVKRQVIEAVAAGTAPPLEADGVAAAVDPDDLRVDGSVKPGRAAVDRLRGKA</sequence>
<dbReference type="RefSeq" id="WP_010119986.1">
    <property type="nucleotide sequence ID" value="NZ_DAITTW010000049.1"/>
</dbReference>
<dbReference type="Gene3D" id="3.30.1360.120">
    <property type="entry name" value="Probable tRNA modification gtpase trme, domain 1"/>
    <property type="match status" value="2"/>
</dbReference>
<evidence type="ECO:0000259" key="3">
    <source>
        <dbReference type="Pfam" id="PF25455"/>
    </source>
</evidence>
<gene>
    <name evidence="4" type="ORF">DIW82_09140</name>
</gene>
<evidence type="ECO:0000313" key="5">
    <source>
        <dbReference type="Proteomes" id="UP000261739"/>
    </source>
</evidence>
<keyword evidence="1" id="KW-0809">Transit peptide</keyword>
<comment type="caution">
    <text evidence="4">The sequence shown here is derived from an EMBL/GenBank/DDBJ whole genome shotgun (WGS) entry which is preliminary data.</text>
</comment>
<organism evidence="4 5">
    <name type="scientific">Corynebacterium nuruki</name>
    <dbReference type="NCBI Taxonomy" id="1032851"/>
    <lineage>
        <taxon>Bacteria</taxon>
        <taxon>Bacillati</taxon>
        <taxon>Actinomycetota</taxon>
        <taxon>Actinomycetes</taxon>
        <taxon>Mycobacteriales</taxon>
        <taxon>Corynebacteriaceae</taxon>
        <taxon>Corynebacterium</taxon>
    </lineage>
</organism>
<feature type="domain" description="CAF17 C-terminal" evidence="3">
    <location>
        <begin position="303"/>
        <end position="377"/>
    </location>
</feature>
<reference evidence="4 5" key="1">
    <citation type="journal article" date="2018" name="Nat. Biotechnol.">
        <title>A standardized bacterial taxonomy based on genome phylogeny substantially revises the tree of life.</title>
        <authorList>
            <person name="Parks D.H."/>
            <person name="Chuvochina M."/>
            <person name="Waite D.W."/>
            <person name="Rinke C."/>
            <person name="Skarshewski A."/>
            <person name="Chaumeil P.A."/>
            <person name="Hugenholtz P."/>
        </authorList>
    </citation>
    <scope>NUCLEOTIDE SEQUENCE [LARGE SCALE GENOMIC DNA]</scope>
    <source>
        <strain evidence="4">UBA11247</strain>
    </source>
</reference>
<dbReference type="GO" id="GO:0016226">
    <property type="term" value="P:iron-sulfur cluster assembly"/>
    <property type="evidence" value="ECO:0007669"/>
    <property type="project" value="TreeGrafter"/>
</dbReference>
<name>A0A3D4T080_9CORY</name>
<dbReference type="InterPro" id="IPR017703">
    <property type="entry name" value="YgfZ/GCV_T_CS"/>
</dbReference>
<dbReference type="SUPFAM" id="SSF103025">
    <property type="entry name" value="Folate-binding domain"/>
    <property type="match status" value="1"/>
</dbReference>
<dbReference type="NCBIfam" id="TIGR03317">
    <property type="entry name" value="ygfZ_signature"/>
    <property type="match status" value="1"/>
</dbReference>
<dbReference type="PANTHER" id="PTHR22602">
    <property type="entry name" value="TRANSFERASE CAF17, MITOCHONDRIAL-RELATED"/>
    <property type="match status" value="1"/>
</dbReference>
<feature type="region of interest" description="Disordered" evidence="2">
    <location>
        <begin position="20"/>
        <end position="41"/>
    </location>
</feature>
<dbReference type="InterPro" id="IPR027266">
    <property type="entry name" value="TrmE/GcvT-like"/>
</dbReference>
<dbReference type="EMBL" id="DQID01000236">
    <property type="protein sequence ID" value="HCT14928.1"/>
    <property type="molecule type" value="Genomic_DNA"/>
</dbReference>
<evidence type="ECO:0000256" key="1">
    <source>
        <dbReference type="ARBA" id="ARBA00022946"/>
    </source>
</evidence>
<dbReference type="InterPro" id="IPR057460">
    <property type="entry name" value="CAF17_C"/>
</dbReference>
<evidence type="ECO:0000256" key="2">
    <source>
        <dbReference type="SAM" id="MobiDB-lite"/>
    </source>
</evidence>
<dbReference type="STRING" id="863239.GCA_000213935_01727"/>
<dbReference type="PANTHER" id="PTHR22602:SF0">
    <property type="entry name" value="TRANSFERASE CAF17, MITOCHONDRIAL-RELATED"/>
    <property type="match status" value="1"/>
</dbReference>
<dbReference type="AlphaFoldDB" id="A0A3D4T080"/>
<dbReference type="InterPro" id="IPR045179">
    <property type="entry name" value="YgfZ/GcvT"/>
</dbReference>
<dbReference type="Proteomes" id="UP000261739">
    <property type="component" value="Unassembled WGS sequence"/>
</dbReference>
<protein>
    <submittedName>
        <fullName evidence="4">Folate-binding protein YgfZ</fullName>
    </submittedName>
</protein>
<proteinExistence type="predicted"/>